<dbReference type="Gene3D" id="3.30.450.20">
    <property type="entry name" value="PAS domain"/>
    <property type="match status" value="2"/>
</dbReference>
<dbReference type="InterPro" id="IPR035919">
    <property type="entry name" value="EAL_sf"/>
</dbReference>
<proteinExistence type="predicted"/>
<feature type="domain" description="GGDEF" evidence="13">
    <location>
        <begin position="543"/>
        <end position="680"/>
    </location>
</feature>
<dbReference type="SUPFAM" id="SSF55785">
    <property type="entry name" value="PYP-like sensor domain (PAS domain)"/>
    <property type="match status" value="2"/>
</dbReference>
<feature type="transmembrane region" description="Helical" evidence="10">
    <location>
        <begin position="235"/>
        <end position="257"/>
    </location>
</feature>
<dbReference type="Pfam" id="PF00990">
    <property type="entry name" value="GGDEF"/>
    <property type="match status" value="1"/>
</dbReference>
<dbReference type="SUPFAM" id="SSF141868">
    <property type="entry name" value="EAL domain-like"/>
    <property type="match status" value="1"/>
</dbReference>
<name>A0A5Q0BLF9_9GAMM</name>
<keyword evidence="4" id="KW-1003">Cell membrane</keyword>
<dbReference type="InterPro" id="IPR000160">
    <property type="entry name" value="GGDEF_dom"/>
</dbReference>
<feature type="domain" description="EAL" evidence="12">
    <location>
        <begin position="689"/>
        <end position="943"/>
    </location>
</feature>
<evidence type="ECO:0000259" key="13">
    <source>
        <dbReference type="PROSITE" id="PS50887"/>
    </source>
</evidence>
<dbReference type="Proteomes" id="UP000325755">
    <property type="component" value="Chromosome"/>
</dbReference>
<dbReference type="InterPro" id="IPR001633">
    <property type="entry name" value="EAL_dom"/>
</dbReference>
<dbReference type="InterPro" id="IPR007895">
    <property type="entry name" value="MASE1"/>
</dbReference>
<dbReference type="GO" id="GO:0071111">
    <property type="term" value="F:cyclic-guanylate-specific phosphodiesterase activity"/>
    <property type="evidence" value="ECO:0007669"/>
    <property type="project" value="UniProtKB-EC"/>
</dbReference>
<evidence type="ECO:0000256" key="4">
    <source>
        <dbReference type="ARBA" id="ARBA00022475"/>
    </source>
</evidence>
<evidence type="ECO:0000259" key="12">
    <source>
        <dbReference type="PROSITE" id="PS50883"/>
    </source>
</evidence>
<dbReference type="CDD" id="cd01948">
    <property type="entry name" value="EAL"/>
    <property type="match status" value="1"/>
</dbReference>
<evidence type="ECO:0000313" key="15">
    <source>
        <dbReference type="Proteomes" id="UP000325755"/>
    </source>
</evidence>
<dbReference type="EC" id="3.1.4.52" evidence="3"/>
<dbReference type="PROSITE" id="PS50112">
    <property type="entry name" value="PAS"/>
    <property type="match status" value="2"/>
</dbReference>
<feature type="transmembrane region" description="Helical" evidence="10">
    <location>
        <begin position="154"/>
        <end position="172"/>
    </location>
</feature>
<dbReference type="SUPFAM" id="SSF55073">
    <property type="entry name" value="Nucleotide cyclase"/>
    <property type="match status" value="1"/>
</dbReference>
<dbReference type="Pfam" id="PF13426">
    <property type="entry name" value="PAS_9"/>
    <property type="match status" value="2"/>
</dbReference>
<evidence type="ECO:0000256" key="7">
    <source>
        <dbReference type="ARBA" id="ARBA00022989"/>
    </source>
</evidence>
<dbReference type="FunCoup" id="A0A5Q0BLF9">
    <property type="interactions" value="277"/>
</dbReference>
<dbReference type="InterPro" id="IPR029787">
    <property type="entry name" value="Nucleotide_cyclase"/>
</dbReference>
<dbReference type="SMART" id="SM00267">
    <property type="entry name" value="GGDEF"/>
    <property type="match status" value="1"/>
</dbReference>
<accession>A0A5Q0BLF9</accession>
<dbReference type="InterPro" id="IPR043128">
    <property type="entry name" value="Rev_trsase/Diguanyl_cyclase"/>
</dbReference>
<dbReference type="PROSITE" id="PS50883">
    <property type="entry name" value="EAL"/>
    <property type="match status" value="1"/>
</dbReference>
<evidence type="ECO:0000256" key="6">
    <source>
        <dbReference type="ARBA" id="ARBA00022692"/>
    </source>
</evidence>
<dbReference type="Pfam" id="PF00563">
    <property type="entry name" value="EAL"/>
    <property type="match status" value="1"/>
</dbReference>
<dbReference type="GO" id="GO:0071732">
    <property type="term" value="P:cellular response to nitric oxide"/>
    <property type="evidence" value="ECO:0007669"/>
    <property type="project" value="UniProtKB-ARBA"/>
</dbReference>
<sequence>MPYAGSNISLFWLPAGIAVAVLLRWGRTYWPGVFVGAFVGDLFIGVPVLSAAGLATGGTLAPLLIAGVLGRAGFHAEFDRQKDIPLFCLAAAAGTLVSALSGAIILWLAGPAPSGRFINAALAWWMGDFIGVLLAGPLLLTLTSKNLTAMRRHSLEFLLWSLLAALLGWGALHADSGGVLLPMALLSLPMAVWAALRFEATGSAFAVTMFSLVAAWLAAGQATPFSQLTLEQGMLLLWVYILTLVLSELAITALLAGRGQAEAELRRNEEKLRGFYELAPLGIALNSMDGRYMEFNEAFRKICGYSEQELKALDYWMLTPKEYHDQEAIQLEFLAQTGRYGPYEKTCRQKSGRLIPVQLNGMLVTGKDGEQYIWSIVQDITERNQTRRNQELIHVAINKSCAGFFWLSPRGRVVYANEYACESLGYAREDLVGLSIWDIDPDSSPGIWFAAWEKLKSLGSSQSESRQRRKDGAIFPVEVTSSYIAYAGEEYSFVFAQNIAEKKRKDALIWEQANFDPLTNLPNRRLLGDRVHQAMSASARSGRYGALVLLDLDQFKRLNDSMGHSIGDKMLIEVARRLKECVRAEDSVARLGGDEFVVLLSLSSNSDEAAVQAETVAEKIRGDLCRPFRLGDVEYHITPSVGVVLFRGHQDSLENLLIYADTAMYQAKSNGRNTWCFYDPSIQAALEARNQLESALRSALDRQEFRLFYQLQQDISGHPLGVEALLRWVHPALGPVTPAQFIPVAEDTGLIQSIGRWVIDVACAQLAKWRSEPGLSRLSIAVNVSARQFREKGFVDYISLCMRKYAIDPVKLELELTESMVLDDVEGCILKMRQLRTLGVRFSMDDFGTGYSSLLYLKQLPLDQIKIDQSFVRDIIIDHNDAAIVQAIIAMSHSLGLDVIAEGVETDAQYAFLRQYGCDAYQGYFFGRPMPVDELEAAIRKHPATDFGFGDEAAETGGSVSFD</sequence>
<dbReference type="RefSeq" id="WP_153249932.1">
    <property type="nucleotide sequence ID" value="NZ_CP135727.1"/>
</dbReference>
<dbReference type="PANTHER" id="PTHR44757:SF2">
    <property type="entry name" value="BIOFILM ARCHITECTURE MAINTENANCE PROTEIN MBAA"/>
    <property type="match status" value="1"/>
</dbReference>
<keyword evidence="15" id="KW-1185">Reference proteome</keyword>
<dbReference type="InterPro" id="IPR001610">
    <property type="entry name" value="PAC"/>
</dbReference>
<keyword evidence="6 10" id="KW-0812">Transmembrane</keyword>
<evidence type="ECO:0000256" key="10">
    <source>
        <dbReference type="SAM" id="Phobius"/>
    </source>
</evidence>
<dbReference type="SMART" id="SM00091">
    <property type="entry name" value="PAS"/>
    <property type="match status" value="2"/>
</dbReference>
<comment type="catalytic activity">
    <reaction evidence="9">
        <text>3',3'-c-di-GMP + H2O = 5'-phosphoguanylyl(3'-&gt;5')guanosine + H(+)</text>
        <dbReference type="Rhea" id="RHEA:24902"/>
        <dbReference type="ChEBI" id="CHEBI:15377"/>
        <dbReference type="ChEBI" id="CHEBI:15378"/>
        <dbReference type="ChEBI" id="CHEBI:58754"/>
        <dbReference type="ChEBI" id="CHEBI:58805"/>
        <dbReference type="EC" id="3.1.4.52"/>
    </reaction>
    <physiologicalReaction direction="left-to-right" evidence="9">
        <dbReference type="Rhea" id="RHEA:24903"/>
    </physiologicalReaction>
</comment>
<comment type="subcellular location">
    <subcellularLocation>
        <location evidence="2">Cell membrane</location>
        <topology evidence="2">Multi-pass membrane protein</topology>
    </subcellularLocation>
</comment>
<evidence type="ECO:0000256" key="1">
    <source>
        <dbReference type="ARBA" id="ARBA00001946"/>
    </source>
</evidence>
<comment type="cofactor">
    <cofactor evidence="1">
        <name>Mg(2+)</name>
        <dbReference type="ChEBI" id="CHEBI:18420"/>
    </cofactor>
</comment>
<dbReference type="KEGG" id="mmob:F6R98_16095"/>
<feature type="transmembrane region" description="Helical" evidence="10">
    <location>
        <begin position="6"/>
        <end position="23"/>
    </location>
</feature>
<dbReference type="InterPro" id="IPR052155">
    <property type="entry name" value="Biofilm_reg_signaling"/>
</dbReference>
<dbReference type="Gene3D" id="3.30.70.270">
    <property type="match status" value="1"/>
</dbReference>
<evidence type="ECO:0000256" key="9">
    <source>
        <dbReference type="ARBA" id="ARBA00051114"/>
    </source>
</evidence>
<evidence type="ECO:0000256" key="5">
    <source>
        <dbReference type="ARBA" id="ARBA00022636"/>
    </source>
</evidence>
<dbReference type="OrthoDB" id="9813913at2"/>
<evidence type="ECO:0000313" key="14">
    <source>
        <dbReference type="EMBL" id="QFY43962.1"/>
    </source>
</evidence>
<feature type="transmembrane region" description="Helical" evidence="10">
    <location>
        <begin position="203"/>
        <end position="223"/>
    </location>
</feature>
<dbReference type="Pfam" id="PF05231">
    <property type="entry name" value="MASE1"/>
    <property type="match status" value="1"/>
</dbReference>
<dbReference type="GO" id="GO:0005886">
    <property type="term" value="C:plasma membrane"/>
    <property type="evidence" value="ECO:0007669"/>
    <property type="project" value="UniProtKB-SubCell"/>
</dbReference>
<dbReference type="NCBIfam" id="TIGR00229">
    <property type="entry name" value="sensory_box"/>
    <property type="match status" value="2"/>
</dbReference>
<dbReference type="NCBIfam" id="TIGR00254">
    <property type="entry name" value="GGDEF"/>
    <property type="match status" value="1"/>
</dbReference>
<feature type="domain" description="PAS" evidence="11">
    <location>
        <begin position="268"/>
        <end position="310"/>
    </location>
</feature>
<evidence type="ECO:0000259" key="11">
    <source>
        <dbReference type="PROSITE" id="PS50112"/>
    </source>
</evidence>
<dbReference type="EMBL" id="CP044205">
    <property type="protein sequence ID" value="QFY43962.1"/>
    <property type="molecule type" value="Genomic_DNA"/>
</dbReference>
<dbReference type="FunFam" id="3.20.20.450:FF:000001">
    <property type="entry name" value="Cyclic di-GMP phosphodiesterase yahA"/>
    <property type="match status" value="1"/>
</dbReference>
<evidence type="ECO:0000256" key="3">
    <source>
        <dbReference type="ARBA" id="ARBA00012282"/>
    </source>
</evidence>
<dbReference type="Gene3D" id="3.20.20.450">
    <property type="entry name" value="EAL domain"/>
    <property type="match status" value="1"/>
</dbReference>
<dbReference type="InterPro" id="IPR035965">
    <property type="entry name" value="PAS-like_dom_sf"/>
</dbReference>
<feature type="transmembrane region" description="Helical" evidence="10">
    <location>
        <begin position="122"/>
        <end position="142"/>
    </location>
</feature>
<feature type="domain" description="PAS" evidence="11">
    <location>
        <begin position="389"/>
        <end position="433"/>
    </location>
</feature>
<dbReference type="CDD" id="cd01949">
    <property type="entry name" value="GGDEF"/>
    <property type="match status" value="1"/>
</dbReference>
<dbReference type="InterPro" id="IPR000014">
    <property type="entry name" value="PAS"/>
</dbReference>
<evidence type="ECO:0000256" key="8">
    <source>
        <dbReference type="ARBA" id="ARBA00023136"/>
    </source>
</evidence>
<dbReference type="PANTHER" id="PTHR44757">
    <property type="entry name" value="DIGUANYLATE CYCLASE DGCP"/>
    <property type="match status" value="1"/>
</dbReference>
<reference evidence="14 15" key="1">
    <citation type="submission" date="2019-09" db="EMBL/GenBank/DDBJ databases">
        <title>Ecophysiology of the spiral-shaped methanotroph Methylospira mobilis as revealed by the complete genome sequence.</title>
        <authorList>
            <person name="Oshkin I.Y."/>
            <person name="Dedysh S.N."/>
            <person name="Miroshnikov K."/>
            <person name="Danilova O.V."/>
            <person name="Hakobyan A."/>
            <person name="Liesack W."/>
        </authorList>
    </citation>
    <scope>NUCLEOTIDE SEQUENCE [LARGE SCALE GENOMIC DNA]</scope>
    <source>
        <strain evidence="14 15">Shm1</strain>
    </source>
</reference>
<organism evidence="14 15">
    <name type="scientific">Candidatus Methylospira mobilis</name>
    <dbReference type="NCBI Taxonomy" id="1808979"/>
    <lineage>
        <taxon>Bacteria</taxon>
        <taxon>Pseudomonadati</taxon>
        <taxon>Pseudomonadota</taxon>
        <taxon>Gammaproteobacteria</taxon>
        <taxon>Methylococcales</taxon>
        <taxon>Methylococcaceae</taxon>
        <taxon>Candidatus Methylospira</taxon>
    </lineage>
</organism>
<dbReference type="InParanoid" id="A0A5Q0BLF9"/>
<dbReference type="FunFam" id="3.30.70.270:FF:000001">
    <property type="entry name" value="Diguanylate cyclase domain protein"/>
    <property type="match status" value="1"/>
</dbReference>
<evidence type="ECO:0000256" key="2">
    <source>
        <dbReference type="ARBA" id="ARBA00004651"/>
    </source>
</evidence>
<keyword evidence="7 10" id="KW-1133">Transmembrane helix</keyword>
<protein>
    <recommendedName>
        <fullName evidence="3">cyclic-guanylate-specific phosphodiesterase</fullName>
        <ecNumber evidence="3">3.1.4.52</ecNumber>
    </recommendedName>
</protein>
<dbReference type="PROSITE" id="PS50887">
    <property type="entry name" value="GGDEF"/>
    <property type="match status" value="1"/>
</dbReference>
<keyword evidence="5" id="KW-0973">c-di-GMP</keyword>
<keyword evidence="8 10" id="KW-0472">Membrane</keyword>
<dbReference type="AlphaFoldDB" id="A0A5Q0BLF9"/>
<gene>
    <name evidence="14" type="ORF">F6R98_16095</name>
</gene>
<dbReference type="CDD" id="cd00130">
    <property type="entry name" value="PAS"/>
    <property type="match status" value="2"/>
</dbReference>
<feature type="transmembrane region" description="Helical" evidence="10">
    <location>
        <begin position="86"/>
        <end position="110"/>
    </location>
</feature>
<dbReference type="SMART" id="SM00052">
    <property type="entry name" value="EAL"/>
    <property type="match status" value="1"/>
</dbReference>
<dbReference type="SMART" id="SM00086">
    <property type="entry name" value="PAC"/>
    <property type="match status" value="2"/>
</dbReference>